<dbReference type="Proteomes" id="UP000552709">
    <property type="component" value="Unassembled WGS sequence"/>
</dbReference>
<proteinExistence type="predicted"/>
<evidence type="ECO:0000313" key="3">
    <source>
        <dbReference type="Proteomes" id="UP000552709"/>
    </source>
</evidence>
<evidence type="ECO:0000313" key="2">
    <source>
        <dbReference type="EMBL" id="MBB5365963.1"/>
    </source>
</evidence>
<dbReference type="InterPro" id="IPR013568">
    <property type="entry name" value="SEFIR_dom"/>
</dbReference>
<gene>
    <name evidence="2" type="ORF">HNQ08_005089</name>
</gene>
<evidence type="ECO:0000259" key="1">
    <source>
        <dbReference type="PROSITE" id="PS51534"/>
    </source>
</evidence>
<sequence length="488" mass="53519">MTSTSPEPVLFISYSQTSEAYKEKVLEFANRLIDAGVDVLLDQYELDLGSNLNAYMERSITDPRVTHVLALCDEAYKEKSEGRRGGVGTETTIISTKVYEQLSGPKREGARGPRFIAVRFAPGDVLPAMFASSLYVDLSDPGSAQYGEQYETLLRALHNRPARIKPALGQIPAFLNEATAVPASPSAAHATAVLEAVRGERWPSARSRLGDYLNALEAELRALPMAVAEEGEHQGTYLQDVVRSALSAFLPARNAFAGVVHALGPAPIDTGLVDALVAFFERVRNVAWDASRASKFNEAAQDYKTFLVTELLLYASGSLYKAGAYAVLSDLLGRSFYVVRPSTGGHEYVTFADLTSFPRNTAEMVLSEGTRWISPIGYLLISRAAPSVLSQQELCQTEAMLWWRAHSMGSRWFPLTMYAWGSGTHLPAFGRAESKRWAGYLATVLGYASVELMKADVPKIARAFDEDRKPMMDVSVDVLALDRIGRRP</sequence>
<dbReference type="RefSeq" id="WP_184137868.1">
    <property type="nucleotide sequence ID" value="NZ_JACHFL010000024.1"/>
</dbReference>
<feature type="domain" description="SEFIR" evidence="1">
    <location>
        <begin position="7"/>
        <end position="147"/>
    </location>
</feature>
<protein>
    <recommendedName>
        <fullName evidence="1">SEFIR domain-containing protein</fullName>
    </recommendedName>
</protein>
<name>A0A7W8K000_9DEIO</name>
<comment type="caution">
    <text evidence="2">The sequence shown here is derived from an EMBL/GenBank/DDBJ whole genome shotgun (WGS) entry which is preliminary data.</text>
</comment>
<keyword evidence="3" id="KW-1185">Reference proteome</keyword>
<dbReference type="AlphaFoldDB" id="A0A7W8K000"/>
<organism evidence="2 3">
    <name type="scientific">Deinococcus humi</name>
    <dbReference type="NCBI Taxonomy" id="662880"/>
    <lineage>
        <taxon>Bacteria</taxon>
        <taxon>Thermotogati</taxon>
        <taxon>Deinococcota</taxon>
        <taxon>Deinococci</taxon>
        <taxon>Deinococcales</taxon>
        <taxon>Deinococcaceae</taxon>
        <taxon>Deinococcus</taxon>
    </lineage>
</organism>
<reference evidence="2 3" key="1">
    <citation type="submission" date="2020-08" db="EMBL/GenBank/DDBJ databases">
        <title>Genomic Encyclopedia of Type Strains, Phase IV (KMG-IV): sequencing the most valuable type-strain genomes for metagenomic binning, comparative biology and taxonomic classification.</title>
        <authorList>
            <person name="Goeker M."/>
        </authorList>
    </citation>
    <scope>NUCLEOTIDE SEQUENCE [LARGE SCALE GENOMIC DNA]</scope>
    <source>
        <strain evidence="2 3">DSM 27939</strain>
    </source>
</reference>
<dbReference type="EMBL" id="JACHFL010000024">
    <property type="protein sequence ID" value="MBB5365963.1"/>
    <property type="molecule type" value="Genomic_DNA"/>
</dbReference>
<dbReference type="PROSITE" id="PS51534">
    <property type="entry name" value="SEFIR"/>
    <property type="match status" value="1"/>
</dbReference>
<dbReference type="Pfam" id="PF08357">
    <property type="entry name" value="SEFIR"/>
    <property type="match status" value="1"/>
</dbReference>
<accession>A0A7W8K000</accession>